<dbReference type="AlphaFoldDB" id="A0A7E4UY43"/>
<accession>A0A7E4UY43</accession>
<reference evidence="3" key="2">
    <citation type="submission" date="2020-10" db="UniProtKB">
        <authorList>
            <consortium name="WormBaseParasite"/>
        </authorList>
    </citation>
    <scope>IDENTIFICATION</scope>
</reference>
<evidence type="ECO:0000313" key="2">
    <source>
        <dbReference type="Proteomes" id="UP000492821"/>
    </source>
</evidence>
<feature type="transmembrane region" description="Helical" evidence="1">
    <location>
        <begin position="42"/>
        <end position="61"/>
    </location>
</feature>
<name>A0A7E4UY43_PANRE</name>
<keyword evidence="1" id="KW-0472">Membrane</keyword>
<evidence type="ECO:0000313" key="3">
    <source>
        <dbReference type="WBParaSite" id="Pan_g13846.t1"/>
    </source>
</evidence>
<keyword evidence="1" id="KW-1133">Transmembrane helix</keyword>
<reference evidence="2" key="1">
    <citation type="journal article" date="2013" name="Genetics">
        <title>The draft genome and transcriptome of Panagrellus redivivus are shaped by the harsh demands of a free-living lifestyle.</title>
        <authorList>
            <person name="Srinivasan J."/>
            <person name="Dillman A.R."/>
            <person name="Macchietto M.G."/>
            <person name="Heikkinen L."/>
            <person name="Lakso M."/>
            <person name="Fracchia K.M."/>
            <person name="Antoshechkin I."/>
            <person name="Mortazavi A."/>
            <person name="Wong G."/>
            <person name="Sternberg P.W."/>
        </authorList>
    </citation>
    <scope>NUCLEOTIDE SEQUENCE [LARGE SCALE GENOMIC DNA]</scope>
    <source>
        <strain evidence="2">MT8872</strain>
    </source>
</reference>
<proteinExistence type="predicted"/>
<dbReference type="WBParaSite" id="Pan_g13846.t1">
    <property type="protein sequence ID" value="Pan_g13846.t1"/>
    <property type="gene ID" value="Pan_g13846"/>
</dbReference>
<organism evidence="2 3">
    <name type="scientific">Panagrellus redivivus</name>
    <name type="common">Microworm</name>
    <dbReference type="NCBI Taxonomy" id="6233"/>
    <lineage>
        <taxon>Eukaryota</taxon>
        <taxon>Metazoa</taxon>
        <taxon>Ecdysozoa</taxon>
        <taxon>Nematoda</taxon>
        <taxon>Chromadorea</taxon>
        <taxon>Rhabditida</taxon>
        <taxon>Tylenchina</taxon>
        <taxon>Panagrolaimomorpha</taxon>
        <taxon>Panagrolaimoidea</taxon>
        <taxon>Panagrolaimidae</taxon>
        <taxon>Panagrellus</taxon>
    </lineage>
</organism>
<protein>
    <submittedName>
        <fullName evidence="3">Secreted protein</fullName>
    </submittedName>
</protein>
<evidence type="ECO:0000256" key="1">
    <source>
        <dbReference type="SAM" id="Phobius"/>
    </source>
</evidence>
<dbReference type="Proteomes" id="UP000492821">
    <property type="component" value="Unassembled WGS sequence"/>
</dbReference>
<keyword evidence="2" id="KW-1185">Reference proteome</keyword>
<keyword evidence="1" id="KW-0812">Transmembrane</keyword>
<sequence>MSFRRHRSHSIVVYVVFRWMANAKSTSFFISHNSQQKECVTFIHPILSFFAVTVTIEMIIWDDGKR</sequence>